<evidence type="ECO:0000256" key="2">
    <source>
        <dbReference type="PIRSR" id="PIRSR605754-1"/>
    </source>
</evidence>
<name>A0AAW5JIF9_9FIRM</name>
<dbReference type="NCBIfam" id="TIGR01076">
    <property type="entry name" value="sortase_fam"/>
    <property type="match status" value="1"/>
</dbReference>
<keyword evidence="1" id="KW-0378">Hydrolase</keyword>
<dbReference type="InterPro" id="IPR023365">
    <property type="entry name" value="Sortase_dom-sf"/>
</dbReference>
<feature type="active site" description="Acyl-thioester intermediate" evidence="2">
    <location>
        <position position="209"/>
    </location>
</feature>
<dbReference type="EMBL" id="JANFYS010000006">
    <property type="protein sequence ID" value="MCQ4769653.1"/>
    <property type="molecule type" value="Genomic_DNA"/>
</dbReference>
<dbReference type="InterPro" id="IPR042003">
    <property type="entry name" value="Sortase_E"/>
</dbReference>
<feature type="region of interest" description="Disordered" evidence="3">
    <location>
        <begin position="32"/>
        <end position="67"/>
    </location>
</feature>
<protein>
    <submittedName>
        <fullName evidence="4">Sortase</fullName>
    </submittedName>
</protein>
<dbReference type="RefSeq" id="WP_256303375.1">
    <property type="nucleotide sequence ID" value="NZ_JANFYS010000006.1"/>
</dbReference>
<dbReference type="CDD" id="cd05830">
    <property type="entry name" value="Sortase_E"/>
    <property type="match status" value="1"/>
</dbReference>
<dbReference type="Proteomes" id="UP001204562">
    <property type="component" value="Unassembled WGS sequence"/>
</dbReference>
<evidence type="ECO:0000313" key="4">
    <source>
        <dbReference type="EMBL" id="MCQ4769653.1"/>
    </source>
</evidence>
<dbReference type="GO" id="GO:0016787">
    <property type="term" value="F:hydrolase activity"/>
    <property type="evidence" value="ECO:0007669"/>
    <property type="project" value="UniProtKB-KW"/>
</dbReference>
<dbReference type="InterPro" id="IPR005754">
    <property type="entry name" value="Sortase"/>
</dbReference>
<evidence type="ECO:0000256" key="3">
    <source>
        <dbReference type="SAM" id="MobiDB-lite"/>
    </source>
</evidence>
<accession>A0AAW5JIF9</accession>
<feature type="compositionally biased region" description="Pro residues" evidence="3">
    <location>
        <begin position="50"/>
        <end position="60"/>
    </location>
</feature>
<feature type="active site" description="Proton donor/acceptor" evidence="2">
    <location>
        <position position="141"/>
    </location>
</feature>
<dbReference type="AlphaFoldDB" id="A0AAW5JIF9"/>
<reference evidence="4" key="1">
    <citation type="submission" date="2022-06" db="EMBL/GenBank/DDBJ databases">
        <title>Isolation of gut microbiota from human fecal samples.</title>
        <authorList>
            <person name="Pamer E.G."/>
            <person name="Barat B."/>
            <person name="Waligurski E."/>
            <person name="Medina S."/>
            <person name="Paddock L."/>
            <person name="Mostad J."/>
        </authorList>
    </citation>
    <scope>NUCLEOTIDE SEQUENCE</scope>
    <source>
        <strain evidence="4">DFI.9.91</strain>
    </source>
</reference>
<organism evidence="4 5">
    <name type="scientific">Intestinimonas massiliensis</name>
    <name type="common">ex Afouda et al. 2020</name>
    <dbReference type="NCBI Taxonomy" id="1673721"/>
    <lineage>
        <taxon>Bacteria</taxon>
        <taxon>Bacillati</taxon>
        <taxon>Bacillota</taxon>
        <taxon>Clostridia</taxon>
        <taxon>Eubacteriales</taxon>
        <taxon>Intestinimonas</taxon>
    </lineage>
</organism>
<comment type="caution">
    <text evidence="4">The sequence shown here is derived from an EMBL/GenBank/DDBJ whole genome shotgun (WGS) entry which is preliminary data.</text>
</comment>
<feature type="compositionally biased region" description="Low complexity" evidence="3">
    <location>
        <begin position="32"/>
        <end position="49"/>
    </location>
</feature>
<dbReference type="Pfam" id="PF04203">
    <property type="entry name" value="Sortase"/>
    <property type="match status" value="1"/>
</dbReference>
<dbReference type="SUPFAM" id="SSF63817">
    <property type="entry name" value="Sortase"/>
    <property type="match status" value="1"/>
</dbReference>
<evidence type="ECO:0000313" key="5">
    <source>
        <dbReference type="Proteomes" id="UP001204562"/>
    </source>
</evidence>
<proteinExistence type="predicted"/>
<sequence>MKANTKTILTAVLAGAAVLLLLAAALLLSGRHASAPEPSPTPSAVLPAPTADPDPAPSGTPEPTASVMPEVVDGLKVGTWPITQERRDYVDGSLELYIPAIGITRTIWDGTDAQTLSKGVGLYEYAQLPGEGNRNVSLAGHRNGLDKNGNVTDHAPFYYVDTLGKGDYFYLTGGGCIYRYLYDDTWVVEPDDWSPIATTGYSCLTITSCEPIGISDHRIVVRARLDEIFDDSSDFDYLESAPLEGENA</sequence>
<dbReference type="Gene3D" id="2.40.260.10">
    <property type="entry name" value="Sortase"/>
    <property type="match status" value="1"/>
</dbReference>
<evidence type="ECO:0000256" key="1">
    <source>
        <dbReference type="ARBA" id="ARBA00022801"/>
    </source>
</evidence>
<gene>
    <name evidence="4" type="ORF">NE579_04110</name>
</gene>